<reference evidence="2" key="1">
    <citation type="journal article" date="2014" name="Int. J. Syst. Evol. Microbiol.">
        <title>Complete genome sequence of Corynebacterium casei LMG S-19264T (=DSM 44701T), isolated from a smear-ripened cheese.</title>
        <authorList>
            <consortium name="US DOE Joint Genome Institute (JGI-PGF)"/>
            <person name="Walter F."/>
            <person name="Albersmeier A."/>
            <person name="Kalinowski J."/>
            <person name="Ruckert C."/>
        </authorList>
    </citation>
    <scope>NUCLEOTIDE SEQUENCE</scope>
    <source>
        <strain evidence="2">JCM 18487</strain>
    </source>
</reference>
<dbReference type="RefSeq" id="WP_188882947.1">
    <property type="nucleotide sequence ID" value="NZ_BMOY01000037.1"/>
</dbReference>
<accession>A0A917KEL7</accession>
<gene>
    <name evidence="2" type="ORF">GCM10010885_20820</name>
</gene>
<name>A0A917KEL7_9BACL</name>
<dbReference type="EMBL" id="BMOY01000037">
    <property type="protein sequence ID" value="GGJ11381.1"/>
    <property type="molecule type" value="Genomic_DNA"/>
</dbReference>
<dbReference type="Proteomes" id="UP000637695">
    <property type="component" value="Unassembled WGS sequence"/>
</dbReference>
<feature type="domain" description="6-hydroxymethylpterin diphosphokinase MptE-like" evidence="1">
    <location>
        <begin position="208"/>
        <end position="379"/>
    </location>
</feature>
<dbReference type="InterPro" id="IPR002826">
    <property type="entry name" value="MptE-like"/>
</dbReference>
<protein>
    <recommendedName>
        <fullName evidence="1">6-hydroxymethylpterin diphosphokinase MptE-like domain-containing protein</fullName>
    </recommendedName>
</protein>
<sequence length="635" mass="72774">MDEILQQNLAVLSKRFPKVAELVQNTPSSSERRVVWTESGTCVYQYLQDGRWRNLTSRYSPVREAEQQLSSVSLGNAKFVFLIGEAGFYHVEVALSRLQPEARLLFLSNRPDYLRVTLANRDLTHVLSDERLVFVVSPDVRVIQHGIQMIVTRDQYDIPPFAYWAHPVEERVQSEFVVEMWSFLHYVLDSVLVNLHTTHFFERWWARNFVCNIPVLLQAKSVSELEGSWRDRPVVIVGAGPSLNKNIDVLPCFHDRALIFCVDTAYRALERRGIDPHLVVTLDGSPMNAELMRGCEYSHVPLLIDAYSHFEISQNHKGAKLLSFGASAHQHWWRMIAPEASQTNQLSVGGSVATAAFSLARLIGADPVICVGLDLSYPEGKCYAEGTLHDQRNVDDLRADRELYEVEDIYGNKVYTTRDYLFYLRWFERQVKARDRTYVNATEGGALKEGWEIMTLAEALGKYARSPAPTREWVNSITSRIPALDTVARVYRNLKRSRRQLRAVRRYLAAMSTALSSYIGSLQSTETGDPATLERVHKAQRNLHRLPLALAFLDAISFNTVYVDIKLSDTVSKDVSDKEDREQKIIWANKSLMLFNQLRELAEESIDIHDQGIRIYEEEFREYLKEVYHEPAPSL</sequence>
<comment type="caution">
    <text evidence="2">The sequence shown here is derived from an EMBL/GenBank/DDBJ whole genome shotgun (WGS) entry which is preliminary data.</text>
</comment>
<keyword evidence="3" id="KW-1185">Reference proteome</keyword>
<evidence type="ECO:0000313" key="2">
    <source>
        <dbReference type="EMBL" id="GGJ11381.1"/>
    </source>
</evidence>
<dbReference type="Pfam" id="PF01973">
    <property type="entry name" value="MptE-like"/>
    <property type="match status" value="1"/>
</dbReference>
<evidence type="ECO:0000259" key="1">
    <source>
        <dbReference type="Pfam" id="PF01973"/>
    </source>
</evidence>
<dbReference type="PANTHER" id="PTHR41786:SF1">
    <property type="entry name" value="6-HYDROXYMETHYLPTERIN DIPHOSPHOKINASE MPTE-LIKE DOMAIN-CONTAINING PROTEIN"/>
    <property type="match status" value="1"/>
</dbReference>
<evidence type="ECO:0000313" key="3">
    <source>
        <dbReference type="Proteomes" id="UP000637695"/>
    </source>
</evidence>
<proteinExistence type="predicted"/>
<dbReference type="PANTHER" id="PTHR41786">
    <property type="entry name" value="MOTILITY ACCESSORY FACTOR MAF"/>
    <property type="match status" value="1"/>
</dbReference>
<organism evidence="2 3">
    <name type="scientific">Alicyclobacillus cellulosilyticus</name>
    <dbReference type="NCBI Taxonomy" id="1003997"/>
    <lineage>
        <taxon>Bacteria</taxon>
        <taxon>Bacillati</taxon>
        <taxon>Bacillota</taxon>
        <taxon>Bacilli</taxon>
        <taxon>Bacillales</taxon>
        <taxon>Alicyclobacillaceae</taxon>
        <taxon>Alicyclobacillus</taxon>
    </lineage>
</organism>
<dbReference type="AlphaFoldDB" id="A0A917KEL7"/>
<reference evidence="2" key="2">
    <citation type="submission" date="2020-09" db="EMBL/GenBank/DDBJ databases">
        <authorList>
            <person name="Sun Q."/>
            <person name="Ohkuma M."/>
        </authorList>
    </citation>
    <scope>NUCLEOTIDE SEQUENCE</scope>
    <source>
        <strain evidence="2">JCM 18487</strain>
    </source>
</reference>